<dbReference type="OrthoDB" id="6590569at2"/>
<dbReference type="RefSeq" id="WP_072015219.1">
    <property type="nucleotide sequence ID" value="NZ_BBMZ01000009.1"/>
</dbReference>
<gene>
    <name evidence="6" type="primary">sra</name>
    <name evidence="6" type="ORF">EV102420_09_01600</name>
</gene>
<keyword evidence="7" id="KW-1185">Reference proteome</keyword>
<organism evidence="6 7">
    <name type="scientific">Pseudescherichia vulneris NBRC 102420</name>
    <dbReference type="NCBI Taxonomy" id="1115515"/>
    <lineage>
        <taxon>Bacteria</taxon>
        <taxon>Pseudomonadati</taxon>
        <taxon>Pseudomonadota</taxon>
        <taxon>Gammaproteobacteria</taxon>
        <taxon>Enterobacterales</taxon>
        <taxon>Enterobacteriaceae</taxon>
        <taxon>Pseudescherichia</taxon>
    </lineage>
</organism>
<feature type="region of interest" description="Disordered" evidence="5">
    <location>
        <begin position="21"/>
        <end position="45"/>
    </location>
</feature>
<evidence type="ECO:0000256" key="1">
    <source>
        <dbReference type="ARBA" id="ARBA00004057"/>
    </source>
</evidence>
<dbReference type="InterPro" id="IPR012607">
    <property type="entry name" value="SRA-like"/>
</dbReference>
<evidence type="ECO:0000256" key="2">
    <source>
        <dbReference type="ARBA" id="ARBA00005929"/>
    </source>
</evidence>
<dbReference type="AlphaFoldDB" id="A0A090V200"/>
<dbReference type="GeneID" id="88815786"/>
<dbReference type="Proteomes" id="UP000029462">
    <property type="component" value="Unassembled WGS sequence"/>
</dbReference>
<dbReference type="NCBIfam" id="NF007473">
    <property type="entry name" value="PRK10057.1"/>
    <property type="match status" value="1"/>
</dbReference>
<reference evidence="6 7" key="1">
    <citation type="submission" date="2014-09" db="EMBL/GenBank/DDBJ databases">
        <title>Whole genome shotgun sequence of Escherichia vulneris NBRC 102420.</title>
        <authorList>
            <person name="Yoshida Y."/>
            <person name="Hosoyama A."/>
            <person name="Tsuchikane K."/>
            <person name="Ohji S."/>
            <person name="Ichikawa N."/>
            <person name="Kimura A."/>
            <person name="Yamazoe A."/>
            <person name="Ezaki T."/>
            <person name="Fujita N."/>
        </authorList>
    </citation>
    <scope>NUCLEOTIDE SEQUENCE [LARGE SCALE GENOMIC DNA]</scope>
    <source>
        <strain evidence="6 7">NBRC 102420</strain>
    </source>
</reference>
<evidence type="ECO:0000256" key="4">
    <source>
        <dbReference type="ARBA" id="ARBA00029685"/>
    </source>
</evidence>
<proteinExistence type="inferred from homology"/>
<dbReference type="GO" id="GO:0006412">
    <property type="term" value="P:translation"/>
    <property type="evidence" value="ECO:0007669"/>
    <property type="project" value="InterPro"/>
</dbReference>
<feature type="compositionally biased region" description="Basic residues" evidence="5">
    <location>
        <begin position="35"/>
        <end position="45"/>
    </location>
</feature>
<accession>A0A090V200</accession>
<dbReference type="STRING" id="1115515.EV102420_09_01600"/>
<evidence type="ECO:0000313" key="6">
    <source>
        <dbReference type="EMBL" id="GAL58128.1"/>
    </source>
</evidence>
<feature type="compositionally biased region" description="Basic and acidic residues" evidence="5">
    <location>
        <begin position="24"/>
        <end position="34"/>
    </location>
</feature>
<dbReference type="EMBL" id="BBMZ01000009">
    <property type="protein sequence ID" value="GAL58128.1"/>
    <property type="molecule type" value="Genomic_DNA"/>
</dbReference>
<sequence length="45" mass="5364">MRTNRQARHILGLDYKLSNQRKVVRSDDGSEKVVTHRHGRHRRAQ</sequence>
<evidence type="ECO:0000256" key="5">
    <source>
        <dbReference type="SAM" id="MobiDB-lite"/>
    </source>
</evidence>
<dbReference type="Pfam" id="PF08136">
    <property type="entry name" value="SRA_like"/>
    <property type="match status" value="1"/>
</dbReference>
<protein>
    <recommendedName>
        <fullName evidence="3">Stationary-phase-induced ribosome-associated protein</fullName>
    </recommendedName>
    <alternativeName>
        <fullName evidence="4">30S ribosomal protein S22</fullName>
    </alternativeName>
</protein>
<comment type="similarity">
    <text evidence="2">Belongs to the SRA family.</text>
</comment>
<comment type="caution">
    <text evidence="6">The sequence shown here is derived from an EMBL/GenBank/DDBJ whole genome shotgun (WGS) entry which is preliminary data.</text>
</comment>
<evidence type="ECO:0000313" key="7">
    <source>
        <dbReference type="Proteomes" id="UP000029462"/>
    </source>
</evidence>
<evidence type="ECO:0000256" key="3">
    <source>
        <dbReference type="ARBA" id="ARBA00018210"/>
    </source>
</evidence>
<comment type="function">
    <text evidence="1">Although this protein associates with the 30S subunit of the ribosome it is not considered to be a bona fide ribosomal protein.</text>
</comment>
<name>A0A090V200_PSEVU</name>